<reference evidence="2 3" key="1">
    <citation type="journal article" date="2012" name="Plant Cell">
        <title>Genome comparison of barley and maize smut fungi reveals targeted loss of RNA silencing components and species-specific presence of transposable elements.</title>
        <authorList>
            <person name="Laurie J.D."/>
            <person name="Ali S."/>
            <person name="Linning R."/>
            <person name="Mannhaupt G."/>
            <person name="Wong P."/>
            <person name="Gueldener U."/>
            <person name="Muensterkoetter M."/>
            <person name="Moore R."/>
            <person name="Kahmann R."/>
            <person name="Bakkeren G."/>
            <person name="Schirawski J."/>
        </authorList>
    </citation>
    <scope>NUCLEOTIDE SEQUENCE [LARGE SCALE GENOMIC DNA]</scope>
    <source>
        <strain evidence="3">Uh4875-4</strain>
    </source>
</reference>
<feature type="region of interest" description="Disordered" evidence="1">
    <location>
        <begin position="642"/>
        <end position="709"/>
    </location>
</feature>
<dbReference type="AlphaFoldDB" id="I2FV26"/>
<dbReference type="EMBL" id="CAGI01000158">
    <property type="protein sequence ID" value="CCF50769.1"/>
    <property type="molecule type" value="Genomic_DNA"/>
</dbReference>
<feature type="region of interest" description="Disordered" evidence="1">
    <location>
        <begin position="252"/>
        <end position="279"/>
    </location>
</feature>
<feature type="compositionally biased region" description="Polar residues" evidence="1">
    <location>
        <begin position="253"/>
        <end position="262"/>
    </location>
</feature>
<comment type="caution">
    <text evidence="2">The sequence shown here is derived from an EMBL/GenBank/DDBJ whole genome shotgun (WGS) entry which is preliminary data.</text>
</comment>
<dbReference type="OrthoDB" id="2547101at2759"/>
<dbReference type="Proteomes" id="UP000006174">
    <property type="component" value="Unassembled WGS sequence"/>
</dbReference>
<name>I2FV26_USTHO</name>
<accession>I2FV26</accession>
<protein>
    <submittedName>
        <fullName evidence="2">Uncharacterized protein</fullName>
    </submittedName>
</protein>
<gene>
    <name evidence="2" type="ORF">UHOR_06351</name>
</gene>
<feature type="region of interest" description="Disordered" evidence="1">
    <location>
        <begin position="576"/>
        <end position="600"/>
    </location>
</feature>
<feature type="compositionally biased region" description="Low complexity" evidence="1">
    <location>
        <begin position="677"/>
        <end position="688"/>
    </location>
</feature>
<dbReference type="eggNOG" id="ENOG502RE5U">
    <property type="taxonomic scope" value="Eukaryota"/>
</dbReference>
<dbReference type="HOGENOM" id="CLU_389429_0_0_1"/>
<organism evidence="2 3">
    <name type="scientific">Ustilago hordei</name>
    <name type="common">Barley covered smut fungus</name>
    <dbReference type="NCBI Taxonomy" id="120017"/>
    <lineage>
        <taxon>Eukaryota</taxon>
        <taxon>Fungi</taxon>
        <taxon>Dikarya</taxon>
        <taxon>Basidiomycota</taxon>
        <taxon>Ustilaginomycotina</taxon>
        <taxon>Ustilaginomycetes</taxon>
        <taxon>Ustilaginales</taxon>
        <taxon>Ustilaginaceae</taxon>
        <taxon>Ustilago</taxon>
    </lineage>
</organism>
<evidence type="ECO:0000313" key="3">
    <source>
        <dbReference type="Proteomes" id="UP000006174"/>
    </source>
</evidence>
<evidence type="ECO:0000313" key="2">
    <source>
        <dbReference type="EMBL" id="CCF50769.1"/>
    </source>
</evidence>
<proteinExistence type="predicted"/>
<feature type="compositionally biased region" description="Polar residues" evidence="1">
    <location>
        <begin position="642"/>
        <end position="676"/>
    </location>
</feature>
<sequence length="709" mass="79110">MSVVGVQKCPPHPDIVKSLLLNQVAPHLSHYKRMMNGIGDELLRFDYYKRFGISLSKVDEVYQSRSFLTPEVLSDNVRMLCNHRSFLEVVGWRYYRLGHPDRHKRLSQFETHNKDVKSSYRKIRTRAMQHLMDHYDQLSFDANTADLYVIVKESMNILCEIKHVDTSLASAIVASWTPFGIYMSEELVQYITGKRMNHDSPPPQYDSVYFPAMEKLKSMYQKGQMNSGRELERFAWSVCWWSHHAVKEEEDQVTSIATSSLVSDDRQESARSPTPLPNADEVVDATLADLRSRAVTPVYQPDIQPLTPPPQWIGQRTPSPPPPDCHIPTNGEIAGWAERYVVADLVVRVAGQYFPLDWEVPAGSAAEKRLHRLVMLRLTEGCMPWPSWQCRRCFNLGVPCFASAFANPYGERSRIPRACTHCHLAGLGHCERNIPAYPGMEYLGDGTPSMQPRGLHRAERAHLTVADGLGPGVVRSEDRVVDPVSTQGWAAAMRYVWRLANRELVSPLLQVYMIYVEHHDQLLSECQPHESVTEVGGPPGRISECVLPTVDEGLIRATHAVRDVRTGYADIVEGAPTGESALVTEENEESEGGVPTGGSSLVLFDEPDAILFPHDSQRVLHRDAGGSKDNQNNVALTGGVVHSSTLATQPPVQDPNGSSTSDAPHQAWTQAHSLTISNSDPDQVSDPQSDTEEPLLTVEVFDDKPTESS</sequence>
<evidence type="ECO:0000256" key="1">
    <source>
        <dbReference type="SAM" id="MobiDB-lite"/>
    </source>
</evidence>
<keyword evidence="3" id="KW-1185">Reference proteome</keyword>